<accession>A0A6M3XJZ8</accession>
<protein>
    <submittedName>
        <fullName evidence="2">Putative portal protein</fullName>
    </submittedName>
</protein>
<gene>
    <name evidence="2" type="ORF">TM448B01214_0012</name>
</gene>
<reference evidence="2" key="1">
    <citation type="submission" date="2020-03" db="EMBL/GenBank/DDBJ databases">
        <title>The deep terrestrial virosphere.</title>
        <authorList>
            <person name="Holmfeldt K."/>
            <person name="Nilsson E."/>
            <person name="Simone D."/>
            <person name="Lopez-Fernandez M."/>
            <person name="Wu X."/>
            <person name="de Brujin I."/>
            <person name="Lundin D."/>
            <person name="Andersson A."/>
            <person name="Bertilsson S."/>
            <person name="Dopson M."/>
        </authorList>
    </citation>
    <scope>NUCLEOTIDE SEQUENCE</scope>
    <source>
        <strain evidence="2">TM448B01214</strain>
    </source>
</reference>
<sequence length="712" mass="80050">MAEQLTNTLRNINAKWHLGNIPPEGHPLLGRFSKSLWDAAKREKISVLGLHERFSNLHKRWRGRKTTGNYPDIGINPIFKTIHGHVSALTEKTPIAEIRSEVKDDQSDPRVKAFDQDIQDWWVKTEQQFLLFVSVLGMSIYGTTVEKAVWNAKDNEPEIIARDAYGFFPAPEYTLCTIEKLPYCCDAFLMPIWKVRQQFEIPSEVPIPANDGTNLLGKERNIVRGGLKSDTDGFSSNYPSNYATIREDSVIHARGGIGDDSKCLVVEIWIKDGSVIEEPIIDDIIERDDQGREFLAQQQVGMRKIPVYLDGIRKITILPDMEGYDCVIDDTKNPSINWEIVGAEIENLVKKGIPVPVSDQMGNVVGVQAQPVEIEDAISMVVAKRESDFLWGRFPFSAIPAMVDTSQWWGFSIIEQIEELSFRAKGLFKRYYMALDRSMHPTFINPLGSMIPNDKITNLPRQILRPSITTANLLRFVDQPPPHRTILEFAEFLLMQIDINSLTPEVTEGRRPKGISAASALIALMEKASSQFSPMVRNVDKLTRTRGRMYISLKKNFDHEQRTVMVGNQPVSFIPSQLDIPLDYVVESGSSAPITKIGRRQQYVELFKLGALDLLSMLEMLEIPNPQRIIERLYGGLIGIEEAIKILISKGLPEEIGVQLYQELKAQEEGPQLEGGRGGENTSPKQGAAPHAGASDGMRDAYKQMEIPGKNV</sequence>
<proteinExistence type="predicted"/>
<evidence type="ECO:0000256" key="1">
    <source>
        <dbReference type="SAM" id="MobiDB-lite"/>
    </source>
</evidence>
<dbReference type="AlphaFoldDB" id="A0A6M3XJZ8"/>
<name>A0A6M3XJZ8_9ZZZZ</name>
<evidence type="ECO:0000313" key="2">
    <source>
        <dbReference type="EMBL" id="QJH98141.1"/>
    </source>
</evidence>
<organism evidence="2">
    <name type="scientific">viral metagenome</name>
    <dbReference type="NCBI Taxonomy" id="1070528"/>
    <lineage>
        <taxon>unclassified sequences</taxon>
        <taxon>metagenomes</taxon>
        <taxon>organismal metagenomes</taxon>
    </lineage>
</organism>
<feature type="region of interest" description="Disordered" evidence="1">
    <location>
        <begin position="670"/>
        <end position="712"/>
    </location>
</feature>
<dbReference type="EMBL" id="MT144718">
    <property type="protein sequence ID" value="QJH98141.1"/>
    <property type="molecule type" value="Genomic_DNA"/>
</dbReference>